<dbReference type="PANTHER" id="PTHR30069">
    <property type="entry name" value="TONB-DEPENDENT OUTER MEMBRANE RECEPTOR"/>
    <property type="match status" value="1"/>
</dbReference>
<evidence type="ECO:0000256" key="7">
    <source>
        <dbReference type="SAM" id="SignalP"/>
    </source>
</evidence>
<keyword evidence="7" id="KW-0732">Signal</keyword>
<dbReference type="InterPro" id="IPR012910">
    <property type="entry name" value="Plug_dom"/>
</dbReference>
<dbReference type="GO" id="GO:0044718">
    <property type="term" value="P:siderophore transmembrane transport"/>
    <property type="evidence" value="ECO:0007669"/>
    <property type="project" value="TreeGrafter"/>
</dbReference>
<feature type="chain" id="PRO_5020775311" evidence="7">
    <location>
        <begin position="22"/>
        <end position="756"/>
    </location>
</feature>
<dbReference type="Proteomes" id="UP000308528">
    <property type="component" value="Unassembled WGS sequence"/>
</dbReference>
<dbReference type="EMBL" id="SRSF01000001">
    <property type="protein sequence ID" value="THH41944.1"/>
    <property type="molecule type" value="Genomic_DNA"/>
</dbReference>
<dbReference type="Gene3D" id="2.40.170.20">
    <property type="entry name" value="TonB-dependent receptor, beta-barrel domain"/>
    <property type="match status" value="1"/>
</dbReference>
<keyword evidence="9" id="KW-0675">Receptor</keyword>
<evidence type="ECO:0000313" key="9">
    <source>
        <dbReference type="EMBL" id="THH41944.1"/>
    </source>
</evidence>
<dbReference type="AlphaFoldDB" id="A0A4S4NPH5"/>
<keyword evidence="4" id="KW-0812">Transmembrane</keyword>
<dbReference type="InterPro" id="IPR036942">
    <property type="entry name" value="Beta-barrel_TonB_sf"/>
</dbReference>
<dbReference type="SUPFAM" id="SSF49464">
    <property type="entry name" value="Carboxypeptidase regulatory domain-like"/>
    <property type="match status" value="1"/>
</dbReference>
<keyword evidence="5" id="KW-0472">Membrane</keyword>
<evidence type="ECO:0000256" key="5">
    <source>
        <dbReference type="ARBA" id="ARBA00023136"/>
    </source>
</evidence>
<gene>
    <name evidence="9" type="ORF">E4021_04980</name>
</gene>
<protein>
    <submittedName>
        <fullName evidence="9">TonB-dependent receptor</fullName>
    </submittedName>
</protein>
<evidence type="ECO:0000256" key="4">
    <source>
        <dbReference type="ARBA" id="ARBA00022692"/>
    </source>
</evidence>
<feature type="signal peptide" evidence="7">
    <location>
        <begin position="1"/>
        <end position="21"/>
    </location>
</feature>
<keyword evidence="6" id="KW-0998">Cell outer membrane</keyword>
<dbReference type="GO" id="GO:0015344">
    <property type="term" value="F:siderophore uptake transmembrane transporter activity"/>
    <property type="evidence" value="ECO:0007669"/>
    <property type="project" value="TreeGrafter"/>
</dbReference>
<sequence length="756" mass="83472">MNRGTLLAGALLLGLCTCVRAQDCNLSVSGKMLDEHGREELAFASVYAVESGEGVQADADGRFELTARCPGPLTLRFSHIGCDPKVVTFDLRQDTSFNVYLHHHDNYTETVTVTSTGAGVAYEERLDREADQQLGLVLERITGVSSLRTGTAANKPVFEGLYGNRLSIQNNGVPQAGQQWGNDHAPEIDPWVAAYVRVVKGVDALRYAGSTLGPTVLIEPAPLTERTSPGGKVAYGLHSNGWGHTLNARLTDTAFVAYRLSGSLKMSGDRRAPDYYLTNTGQREGDFALQAAKFISPKLTARGYYSLFNAEIGVLRGSHVGNLSDLQEAIGRERPFYTESGFSYDFASPRQRVSHHLLKGELIFTPTDRTSYTVQYGGQLDNRKEFDVRRGDDGQAALKLLQYSHLLEAGHQRKLGAFRSLEAGVQLENVDNTNQPGTGILPLIPDYLANRVGGYLTFHHKPEKFRYHFGLRLDHQFYEALTISRDLPRRVVRYRHHYNTLGASAGASLRVNSRLSGESEITFRQRAPQINELYSQGLHQGVSGIEEGDRSLVPEQSLKGSLDLSYGSRNGALSVSGGLFYQRVDNFINLEPGQEFRLTVRGAFPVFTYRGVDAELWGGQLAVLAHVADFDLESGLAVVQGYNRSDGLPLVYMPPLNWRSALTYTLTNDLTLSATALVVARQDRIEPQQDILPPPPGYALIGTGLAKTLTLGGNPLNLELEVENLLDQAYRDYLDRQRYFADAPGRSINFRISYSW</sequence>
<dbReference type="InterPro" id="IPR039426">
    <property type="entry name" value="TonB-dep_rcpt-like"/>
</dbReference>
<dbReference type="SUPFAM" id="SSF56935">
    <property type="entry name" value="Porins"/>
    <property type="match status" value="1"/>
</dbReference>
<evidence type="ECO:0000256" key="2">
    <source>
        <dbReference type="ARBA" id="ARBA00022448"/>
    </source>
</evidence>
<reference evidence="9 10" key="1">
    <citation type="submission" date="2019-04" db="EMBL/GenBank/DDBJ databases">
        <title>Lewinella litorea sp. nov., isolated from a marine sand.</title>
        <authorList>
            <person name="Yoon J.-H."/>
        </authorList>
    </citation>
    <scope>NUCLEOTIDE SEQUENCE [LARGE SCALE GENOMIC DNA]</scope>
    <source>
        <strain evidence="9 10">HSMS-39</strain>
    </source>
</reference>
<accession>A0A4S4NPH5</accession>
<evidence type="ECO:0000313" key="10">
    <source>
        <dbReference type="Proteomes" id="UP000308528"/>
    </source>
</evidence>
<feature type="domain" description="TonB-dependent receptor plug" evidence="8">
    <location>
        <begin position="122"/>
        <end position="213"/>
    </location>
</feature>
<evidence type="ECO:0000259" key="8">
    <source>
        <dbReference type="Pfam" id="PF07715"/>
    </source>
</evidence>
<dbReference type="InterPro" id="IPR037066">
    <property type="entry name" value="Plug_dom_sf"/>
</dbReference>
<dbReference type="Pfam" id="PF13715">
    <property type="entry name" value="CarbopepD_reg_2"/>
    <property type="match status" value="1"/>
</dbReference>
<organism evidence="9 10">
    <name type="scientific">Neolewinella litorea</name>
    <dbReference type="NCBI Taxonomy" id="2562452"/>
    <lineage>
        <taxon>Bacteria</taxon>
        <taxon>Pseudomonadati</taxon>
        <taxon>Bacteroidota</taxon>
        <taxon>Saprospiria</taxon>
        <taxon>Saprospirales</taxon>
        <taxon>Lewinellaceae</taxon>
        <taxon>Neolewinella</taxon>
    </lineage>
</organism>
<comment type="caution">
    <text evidence="9">The sequence shown here is derived from an EMBL/GenBank/DDBJ whole genome shotgun (WGS) entry which is preliminary data.</text>
</comment>
<keyword evidence="10" id="KW-1185">Reference proteome</keyword>
<evidence type="ECO:0000256" key="3">
    <source>
        <dbReference type="ARBA" id="ARBA00022452"/>
    </source>
</evidence>
<name>A0A4S4NPH5_9BACT</name>
<dbReference type="InterPro" id="IPR008969">
    <property type="entry name" value="CarboxyPept-like_regulatory"/>
</dbReference>
<dbReference type="PANTHER" id="PTHR30069:SF40">
    <property type="entry name" value="TONB-DEPENDENT RECEPTOR NMB0964-RELATED"/>
    <property type="match status" value="1"/>
</dbReference>
<dbReference type="Pfam" id="PF07715">
    <property type="entry name" value="Plug"/>
    <property type="match status" value="1"/>
</dbReference>
<dbReference type="Gene3D" id="2.170.130.10">
    <property type="entry name" value="TonB-dependent receptor, plug domain"/>
    <property type="match status" value="1"/>
</dbReference>
<dbReference type="GO" id="GO:0009279">
    <property type="term" value="C:cell outer membrane"/>
    <property type="evidence" value="ECO:0007669"/>
    <property type="project" value="UniProtKB-SubCell"/>
</dbReference>
<evidence type="ECO:0000256" key="6">
    <source>
        <dbReference type="ARBA" id="ARBA00023237"/>
    </source>
</evidence>
<dbReference type="OrthoDB" id="9795928at2"/>
<keyword evidence="3" id="KW-1134">Transmembrane beta strand</keyword>
<proteinExistence type="predicted"/>
<keyword evidence="2" id="KW-0813">Transport</keyword>
<comment type="subcellular location">
    <subcellularLocation>
        <location evidence="1">Cell outer membrane</location>
        <topology evidence="1">Multi-pass membrane protein</topology>
    </subcellularLocation>
</comment>
<evidence type="ECO:0000256" key="1">
    <source>
        <dbReference type="ARBA" id="ARBA00004571"/>
    </source>
</evidence>
<dbReference type="RefSeq" id="WP_136456932.1">
    <property type="nucleotide sequence ID" value="NZ_SRSF01000001.1"/>
</dbReference>